<evidence type="ECO:0000313" key="10">
    <source>
        <dbReference type="Proteomes" id="UP001159370"/>
    </source>
</evidence>
<proteinExistence type="inferred from homology"/>
<comment type="cofactor">
    <cofactor evidence="2 7">
        <name>NADP(+)</name>
        <dbReference type="ChEBI" id="CHEBI:58349"/>
    </cofactor>
</comment>
<dbReference type="Gene3D" id="3.90.25.10">
    <property type="entry name" value="UDP-galactose 4-epimerase, domain 1"/>
    <property type="match status" value="1"/>
</dbReference>
<dbReference type="SUPFAM" id="SSF51735">
    <property type="entry name" value="NAD(P)-binding Rossmann-fold domains"/>
    <property type="match status" value="1"/>
</dbReference>
<dbReference type="InterPro" id="IPR016040">
    <property type="entry name" value="NAD(P)-bd_dom"/>
</dbReference>
<dbReference type="GO" id="GO:0008446">
    <property type="term" value="F:GDP-mannose 4,6-dehydratase activity"/>
    <property type="evidence" value="ECO:0007669"/>
    <property type="project" value="UniProtKB-UniRule"/>
</dbReference>
<evidence type="ECO:0000256" key="7">
    <source>
        <dbReference type="HAMAP-Rule" id="MF_00955"/>
    </source>
</evidence>
<comment type="caution">
    <text evidence="9">The sequence shown here is derived from an EMBL/GenBank/DDBJ whole genome shotgun (WGS) entry which is preliminary data.</text>
</comment>
<dbReference type="PANTHER" id="PTHR43715">
    <property type="entry name" value="GDP-MANNOSE 4,6-DEHYDRATASE"/>
    <property type="match status" value="1"/>
</dbReference>
<evidence type="ECO:0000256" key="3">
    <source>
        <dbReference type="ARBA" id="ARBA00009263"/>
    </source>
</evidence>
<keyword evidence="7" id="KW-0521">NADP</keyword>
<dbReference type="EC" id="4.2.1.47" evidence="4 7"/>
<dbReference type="Pfam" id="PF16363">
    <property type="entry name" value="GDP_Man_Dehyd"/>
    <property type="match status" value="1"/>
</dbReference>
<dbReference type="GO" id="GO:0070401">
    <property type="term" value="F:NADP+ binding"/>
    <property type="evidence" value="ECO:0007669"/>
    <property type="project" value="UniProtKB-UniRule"/>
</dbReference>
<dbReference type="Gene3D" id="3.40.50.720">
    <property type="entry name" value="NAD(P)-binding Rossmann-like Domain"/>
    <property type="match status" value="1"/>
</dbReference>
<evidence type="ECO:0000313" key="9">
    <source>
        <dbReference type="EMBL" id="MDH6063942.1"/>
    </source>
</evidence>
<reference evidence="9 10" key="1">
    <citation type="journal article" date="2023" name="J. Phycol.">
        <title>Chrysosporum ovalisporum is synonymous with the true-branching cyanobacterium Umezakia natans (Nostocales/Aphanizomenonaceae).</title>
        <authorList>
            <person name="McGregor G.B."/>
            <person name="Sendall B.C."/>
            <person name="Niiyama Y."/>
            <person name="Tuji A."/>
            <person name="Willis A."/>
        </authorList>
    </citation>
    <scope>NUCLEOTIDE SEQUENCE [LARGE SCALE GENOMIC DNA]</scope>
    <source>
        <strain evidence="9 10">FSS-62</strain>
    </source>
</reference>
<dbReference type="HAMAP" id="MF_00955">
    <property type="entry name" value="GDP_Man_dehydratase"/>
    <property type="match status" value="1"/>
</dbReference>
<comment type="similarity">
    <text evidence="3 7">Belongs to the NAD(P)-dependent epimerase/dehydratase family. GDP-mannose 4,6-dehydratase subfamily.</text>
</comment>
<evidence type="ECO:0000256" key="4">
    <source>
        <dbReference type="ARBA" id="ARBA00011989"/>
    </source>
</evidence>
<dbReference type="InterPro" id="IPR006368">
    <property type="entry name" value="GDP_Man_deHydtase"/>
</dbReference>
<dbReference type="GO" id="GO:0042351">
    <property type="term" value="P:'de novo' GDP-L-fucose biosynthetic process"/>
    <property type="evidence" value="ECO:0007669"/>
    <property type="project" value="TreeGrafter"/>
</dbReference>
<dbReference type="CDD" id="cd05260">
    <property type="entry name" value="GDP_MD_SDR_e"/>
    <property type="match status" value="1"/>
</dbReference>
<dbReference type="RefSeq" id="WP_280686516.1">
    <property type="nucleotide sequence ID" value="NZ_JANQDL010000064.1"/>
</dbReference>
<dbReference type="InterPro" id="IPR036291">
    <property type="entry name" value="NAD(P)-bd_dom_sf"/>
</dbReference>
<evidence type="ECO:0000256" key="1">
    <source>
        <dbReference type="ARBA" id="ARBA00000188"/>
    </source>
</evidence>
<name>A0AA43KET4_9CYAN</name>
<evidence type="ECO:0000256" key="2">
    <source>
        <dbReference type="ARBA" id="ARBA00001937"/>
    </source>
</evidence>
<evidence type="ECO:0000256" key="6">
    <source>
        <dbReference type="ARBA" id="ARBA00059383"/>
    </source>
</evidence>
<comment type="catalytic activity">
    <reaction evidence="1 7">
        <text>GDP-alpha-D-mannose = GDP-4-dehydro-alpha-D-rhamnose + H2O</text>
        <dbReference type="Rhea" id="RHEA:23820"/>
        <dbReference type="ChEBI" id="CHEBI:15377"/>
        <dbReference type="ChEBI" id="CHEBI:57527"/>
        <dbReference type="ChEBI" id="CHEBI:57964"/>
        <dbReference type="EC" id="4.2.1.47"/>
    </reaction>
</comment>
<gene>
    <name evidence="7" type="primary">gmd</name>
    <name evidence="9" type="ORF">NWP23_09210</name>
</gene>
<feature type="domain" description="NAD(P)-binding" evidence="8">
    <location>
        <begin position="7"/>
        <end position="311"/>
    </location>
</feature>
<organism evidence="9 10">
    <name type="scientific">Umezakia ovalisporum FSS-62</name>
    <dbReference type="NCBI Taxonomy" id="2971776"/>
    <lineage>
        <taxon>Bacteria</taxon>
        <taxon>Bacillati</taxon>
        <taxon>Cyanobacteriota</taxon>
        <taxon>Cyanophyceae</taxon>
        <taxon>Nostocales</taxon>
        <taxon>Nodulariaceae</taxon>
        <taxon>Umezakia</taxon>
    </lineage>
</organism>
<protein>
    <recommendedName>
        <fullName evidence="4 7">GDP-mannose 4,6-dehydratase</fullName>
        <ecNumber evidence="4 7">4.2.1.47</ecNumber>
    </recommendedName>
    <alternativeName>
        <fullName evidence="7">GDP-D-mannose dehydratase</fullName>
    </alternativeName>
</protein>
<comment type="function">
    <text evidence="6 7">Catalyzes the conversion of GDP-D-mannose to GDP-4-dehydro-6-deoxy-D-mannose.</text>
</comment>
<comment type="caution">
    <text evidence="7">Lacks conserved residue(s) required for the propagation of feature annotation.</text>
</comment>
<accession>A0AA43KET4</accession>
<dbReference type="FunFam" id="3.40.50.720:FF:000924">
    <property type="entry name" value="GDP-mannose 4,6 dehydratase"/>
    <property type="match status" value="1"/>
</dbReference>
<feature type="active site" description="Nucleophile" evidence="7">
    <location>
        <position position="177"/>
    </location>
</feature>
<evidence type="ECO:0000259" key="8">
    <source>
        <dbReference type="Pfam" id="PF16363"/>
    </source>
</evidence>
<dbReference type="EMBL" id="JANQDL010000064">
    <property type="protein sequence ID" value="MDH6063942.1"/>
    <property type="molecule type" value="Genomic_DNA"/>
</dbReference>
<keyword evidence="5 7" id="KW-0456">Lyase</keyword>
<dbReference type="AlphaFoldDB" id="A0AA43KET4"/>
<evidence type="ECO:0000256" key="5">
    <source>
        <dbReference type="ARBA" id="ARBA00023239"/>
    </source>
</evidence>
<dbReference type="Proteomes" id="UP001159370">
    <property type="component" value="Unassembled WGS sequence"/>
</dbReference>
<dbReference type="PANTHER" id="PTHR43715:SF1">
    <property type="entry name" value="GDP-MANNOSE 4,6 DEHYDRATASE"/>
    <property type="match status" value="1"/>
</dbReference>
<sequence length="324" mass="36641">MTIKKALITGLTGQDGSYLAELLLTKGYQVFGLVRRSSTSNLERISHLSGNIQIVPGDLLDQCSLMDVIANSQPDEIYNLASQSYVPLSWTQPSLTAEYTALGVSRLLESIRRCKPNAKFYQASSSEVFGQPDESPQTERTAFRPRNPYGVAKAYAHWMTVNYRQKYNLYACCGITYTHESPRRGTEFVFRKITHTAAQIKLGLANELKLGNLNARRDWCYAKDAVYAMWLMLQQEQPEDYIIASGVTHSVRELVECAFNCVGLNWQDYVSVDPAFYRSDEPVQLVGSVDKISTELGWQPQHSFEEMVELMVDYDLKELSSRPA</sequence>